<dbReference type="AlphaFoldDB" id="A0A1I3XCU4"/>
<evidence type="ECO:0000256" key="4">
    <source>
        <dbReference type="ARBA" id="ARBA00022679"/>
    </source>
</evidence>
<gene>
    <name evidence="11" type="primary">mtgA</name>
    <name evidence="13" type="ORF">SAMN05444581_10341</name>
</gene>
<dbReference type="InterPro" id="IPR011812">
    <property type="entry name" value="Pep_trsgly"/>
</dbReference>
<feature type="domain" description="Glycosyl transferase family 51" evidence="12">
    <location>
        <begin position="47"/>
        <end position="198"/>
    </location>
</feature>
<evidence type="ECO:0000256" key="7">
    <source>
        <dbReference type="ARBA" id="ARBA00022984"/>
    </source>
</evidence>
<keyword evidence="5 11" id="KW-0812">Transmembrane</keyword>
<dbReference type="SUPFAM" id="SSF53955">
    <property type="entry name" value="Lysozyme-like"/>
    <property type="match status" value="1"/>
</dbReference>
<accession>A0A1I3XCU4</accession>
<proteinExistence type="inferred from homology"/>
<comment type="catalytic activity">
    <reaction evidence="11">
        <text>[GlcNAc-(1-&gt;4)-Mur2Ac(oyl-L-Ala-gamma-D-Glu-L-Lys-D-Ala-D-Ala)](n)-di-trans,octa-cis-undecaprenyl diphosphate + beta-D-GlcNAc-(1-&gt;4)-Mur2Ac(oyl-L-Ala-gamma-D-Glu-L-Lys-D-Ala-D-Ala)-di-trans,octa-cis-undecaprenyl diphosphate = [GlcNAc-(1-&gt;4)-Mur2Ac(oyl-L-Ala-gamma-D-Glu-L-Lys-D-Ala-D-Ala)](n+1)-di-trans,octa-cis-undecaprenyl diphosphate + di-trans,octa-cis-undecaprenyl diphosphate + H(+)</text>
        <dbReference type="Rhea" id="RHEA:23708"/>
        <dbReference type="Rhea" id="RHEA-COMP:9602"/>
        <dbReference type="Rhea" id="RHEA-COMP:9603"/>
        <dbReference type="ChEBI" id="CHEBI:15378"/>
        <dbReference type="ChEBI" id="CHEBI:58405"/>
        <dbReference type="ChEBI" id="CHEBI:60033"/>
        <dbReference type="ChEBI" id="CHEBI:78435"/>
        <dbReference type="EC" id="2.4.99.28"/>
    </reaction>
</comment>
<keyword evidence="4 11" id="KW-0808">Transferase</keyword>
<protein>
    <recommendedName>
        <fullName evidence="11">Biosynthetic peptidoglycan transglycosylase</fullName>
        <ecNumber evidence="11">2.4.99.28</ecNumber>
    </recommendedName>
    <alternativeName>
        <fullName evidence="11">Glycan polymerase</fullName>
    </alternativeName>
    <alternativeName>
        <fullName evidence="11">Peptidoglycan glycosyltransferase MtgA</fullName>
        <shortName evidence="11">PGT</shortName>
    </alternativeName>
</protein>
<evidence type="ECO:0000256" key="3">
    <source>
        <dbReference type="ARBA" id="ARBA00022676"/>
    </source>
</evidence>
<reference evidence="13 14" key="1">
    <citation type="submission" date="2016-10" db="EMBL/GenBank/DDBJ databases">
        <authorList>
            <person name="de Groot N.N."/>
        </authorList>
    </citation>
    <scope>NUCLEOTIDE SEQUENCE [LARGE SCALE GENOMIC DNA]</scope>
    <source>
        <strain evidence="13 14">NE2</strain>
    </source>
</reference>
<dbReference type="RefSeq" id="WP_091679047.1">
    <property type="nucleotide sequence ID" value="NZ_FOSN01000003.1"/>
</dbReference>
<dbReference type="HAMAP" id="MF_00766">
    <property type="entry name" value="PGT_MtgA"/>
    <property type="match status" value="1"/>
</dbReference>
<evidence type="ECO:0000256" key="1">
    <source>
        <dbReference type="ARBA" id="ARBA00022475"/>
    </source>
</evidence>
<dbReference type="Gene3D" id="1.10.3810.10">
    <property type="entry name" value="Biosynthetic peptidoglycan transglycosylase-like"/>
    <property type="match status" value="1"/>
</dbReference>
<evidence type="ECO:0000313" key="13">
    <source>
        <dbReference type="EMBL" id="SFK17372.1"/>
    </source>
</evidence>
<dbReference type="GO" id="GO:0071555">
    <property type="term" value="P:cell wall organization"/>
    <property type="evidence" value="ECO:0007669"/>
    <property type="project" value="UniProtKB-KW"/>
</dbReference>
<dbReference type="GO" id="GO:0008955">
    <property type="term" value="F:peptidoglycan glycosyltransferase activity"/>
    <property type="evidence" value="ECO:0007669"/>
    <property type="project" value="UniProtKB-UniRule"/>
</dbReference>
<dbReference type="STRING" id="1612308.SAMN05444581_10341"/>
<name>A0A1I3XCU4_9HYPH</name>
<evidence type="ECO:0000256" key="2">
    <source>
        <dbReference type="ARBA" id="ARBA00022519"/>
    </source>
</evidence>
<comment type="similarity">
    <text evidence="11">Belongs to the glycosyltransferase 51 family.</text>
</comment>
<organism evidence="13 14">
    <name type="scientific">Methylocapsa palsarum</name>
    <dbReference type="NCBI Taxonomy" id="1612308"/>
    <lineage>
        <taxon>Bacteria</taxon>
        <taxon>Pseudomonadati</taxon>
        <taxon>Pseudomonadota</taxon>
        <taxon>Alphaproteobacteria</taxon>
        <taxon>Hyphomicrobiales</taxon>
        <taxon>Beijerinckiaceae</taxon>
        <taxon>Methylocapsa</taxon>
    </lineage>
</organism>
<dbReference type="OrthoDB" id="9766909at2"/>
<evidence type="ECO:0000256" key="5">
    <source>
        <dbReference type="ARBA" id="ARBA00022692"/>
    </source>
</evidence>
<dbReference type="PANTHER" id="PTHR30400:SF0">
    <property type="entry name" value="BIOSYNTHETIC PEPTIDOGLYCAN TRANSGLYCOSYLASE"/>
    <property type="match status" value="1"/>
</dbReference>
<dbReference type="GO" id="GO:0009274">
    <property type="term" value="C:peptidoglycan-based cell wall"/>
    <property type="evidence" value="ECO:0007669"/>
    <property type="project" value="InterPro"/>
</dbReference>
<keyword evidence="14" id="KW-1185">Reference proteome</keyword>
<evidence type="ECO:0000256" key="9">
    <source>
        <dbReference type="ARBA" id="ARBA00023136"/>
    </source>
</evidence>
<dbReference type="NCBIfam" id="TIGR02070">
    <property type="entry name" value="mono_pep_trsgly"/>
    <property type="match status" value="1"/>
</dbReference>
<evidence type="ECO:0000256" key="10">
    <source>
        <dbReference type="ARBA" id="ARBA00023316"/>
    </source>
</evidence>
<dbReference type="GO" id="GO:0009252">
    <property type="term" value="P:peptidoglycan biosynthetic process"/>
    <property type="evidence" value="ECO:0007669"/>
    <property type="project" value="UniProtKB-UniRule"/>
</dbReference>
<keyword evidence="10 11" id="KW-0961">Cell wall biogenesis/degradation</keyword>
<dbReference type="GO" id="GO:0005886">
    <property type="term" value="C:plasma membrane"/>
    <property type="evidence" value="ECO:0007669"/>
    <property type="project" value="UniProtKB-SubCell"/>
</dbReference>
<dbReference type="InterPro" id="IPR036950">
    <property type="entry name" value="PBP_transglycosylase"/>
</dbReference>
<dbReference type="GO" id="GO:0008360">
    <property type="term" value="P:regulation of cell shape"/>
    <property type="evidence" value="ECO:0007669"/>
    <property type="project" value="UniProtKB-KW"/>
</dbReference>
<keyword evidence="9 11" id="KW-0472">Membrane</keyword>
<keyword evidence="6 11" id="KW-0133">Cell shape</keyword>
<comment type="pathway">
    <text evidence="11">Cell wall biogenesis; peptidoglycan biosynthesis.</text>
</comment>
<keyword evidence="1 11" id="KW-1003">Cell membrane</keyword>
<dbReference type="UniPathway" id="UPA00219"/>
<evidence type="ECO:0000259" key="12">
    <source>
        <dbReference type="Pfam" id="PF00912"/>
    </source>
</evidence>
<keyword evidence="7 11" id="KW-0573">Peptidoglycan synthesis</keyword>
<dbReference type="Proteomes" id="UP000198755">
    <property type="component" value="Unassembled WGS sequence"/>
</dbReference>
<evidence type="ECO:0000256" key="6">
    <source>
        <dbReference type="ARBA" id="ARBA00022960"/>
    </source>
</evidence>
<comment type="subcellular location">
    <subcellularLocation>
        <location evidence="11">Cell inner membrane</location>
        <topology evidence="11">Single-pass membrane protein</topology>
    </subcellularLocation>
</comment>
<keyword evidence="2 11" id="KW-0997">Cell inner membrane</keyword>
<dbReference type="EMBL" id="FOSN01000003">
    <property type="protein sequence ID" value="SFK17372.1"/>
    <property type="molecule type" value="Genomic_DNA"/>
</dbReference>
<evidence type="ECO:0000256" key="11">
    <source>
        <dbReference type="HAMAP-Rule" id="MF_00766"/>
    </source>
</evidence>
<dbReference type="InterPro" id="IPR001264">
    <property type="entry name" value="Glyco_trans_51"/>
</dbReference>
<evidence type="ECO:0000256" key="8">
    <source>
        <dbReference type="ARBA" id="ARBA00022989"/>
    </source>
</evidence>
<dbReference type="Pfam" id="PF00912">
    <property type="entry name" value="Transgly"/>
    <property type="match status" value="1"/>
</dbReference>
<keyword evidence="3 11" id="KW-0328">Glycosyltransferase</keyword>
<evidence type="ECO:0000313" key="14">
    <source>
        <dbReference type="Proteomes" id="UP000198755"/>
    </source>
</evidence>
<keyword evidence="8 11" id="KW-1133">Transmembrane helix</keyword>
<dbReference type="PANTHER" id="PTHR30400">
    <property type="entry name" value="MONOFUNCTIONAL BIOSYNTHETIC PEPTIDOGLYCAN TRANSGLYCOSYLASE"/>
    <property type="match status" value="1"/>
</dbReference>
<comment type="function">
    <text evidence="11">Peptidoglycan polymerase that catalyzes glycan chain elongation from lipid-linked precursors.</text>
</comment>
<dbReference type="EC" id="2.4.99.28" evidence="11"/>
<dbReference type="InterPro" id="IPR023346">
    <property type="entry name" value="Lysozyme-like_dom_sf"/>
</dbReference>
<sequence length="224" mass="24327">MSLLVKFLGFLKYTALFLAAALAALIIAYRFVEPVSTLMIARFAQGEPVTRDYVPLGQISAALRAAVIISEDAGFCRNNGVDWGALREVVDEADADGPSRGASTITMQTVKNLFLWPSRSFIRKGLEIPLALVLDLAWPKRRVLEVYLNIAEWGEGVFGAEAAARLYFHKSAANLDAWEAALLATALPNPLKRNPAHPGRGHAALVQRLVARLRAAEFAGACVK</sequence>
<dbReference type="GO" id="GO:0016763">
    <property type="term" value="F:pentosyltransferase activity"/>
    <property type="evidence" value="ECO:0007669"/>
    <property type="project" value="InterPro"/>
</dbReference>